<dbReference type="PANTHER" id="PTHR48111:SF4">
    <property type="entry name" value="DNA-BINDING DUAL TRANSCRIPTIONAL REGULATOR OMPR"/>
    <property type="match status" value="1"/>
</dbReference>
<dbReference type="OrthoDB" id="3197131at2"/>
<evidence type="ECO:0000256" key="4">
    <source>
        <dbReference type="ARBA" id="ARBA00023125"/>
    </source>
</evidence>
<dbReference type="GO" id="GO:0000156">
    <property type="term" value="F:phosphorelay response regulator activity"/>
    <property type="evidence" value="ECO:0007669"/>
    <property type="project" value="TreeGrafter"/>
</dbReference>
<keyword evidence="5" id="KW-0804">Transcription</keyword>
<keyword evidence="4 7" id="KW-0238">DNA-binding</keyword>
<evidence type="ECO:0000313" key="10">
    <source>
        <dbReference type="EMBL" id="PTL56103.1"/>
    </source>
</evidence>
<dbReference type="Gene3D" id="1.10.10.10">
    <property type="entry name" value="Winged helix-like DNA-binding domain superfamily/Winged helix DNA-binding domain"/>
    <property type="match status" value="1"/>
</dbReference>
<dbReference type="InterPro" id="IPR001789">
    <property type="entry name" value="Sig_transdc_resp-reg_receiver"/>
</dbReference>
<dbReference type="CDD" id="cd00383">
    <property type="entry name" value="trans_reg_C"/>
    <property type="match status" value="1"/>
</dbReference>
<dbReference type="GO" id="GO:0000976">
    <property type="term" value="F:transcription cis-regulatory region binding"/>
    <property type="evidence" value="ECO:0007669"/>
    <property type="project" value="TreeGrafter"/>
</dbReference>
<dbReference type="PROSITE" id="PS50110">
    <property type="entry name" value="RESPONSE_REGULATORY"/>
    <property type="match status" value="1"/>
</dbReference>
<keyword evidence="11" id="KW-1185">Reference proteome</keyword>
<dbReference type="Pfam" id="PF00072">
    <property type="entry name" value="Response_reg"/>
    <property type="match status" value="1"/>
</dbReference>
<protein>
    <submittedName>
        <fullName evidence="10">DNA-binding response regulator</fullName>
    </submittedName>
</protein>
<evidence type="ECO:0000259" key="9">
    <source>
        <dbReference type="PROSITE" id="PS51755"/>
    </source>
</evidence>
<evidence type="ECO:0000256" key="5">
    <source>
        <dbReference type="ARBA" id="ARBA00023163"/>
    </source>
</evidence>
<dbReference type="GO" id="GO:0032993">
    <property type="term" value="C:protein-DNA complex"/>
    <property type="evidence" value="ECO:0007669"/>
    <property type="project" value="TreeGrafter"/>
</dbReference>
<dbReference type="SMART" id="SM00448">
    <property type="entry name" value="REC"/>
    <property type="match status" value="1"/>
</dbReference>
<dbReference type="SUPFAM" id="SSF52172">
    <property type="entry name" value="CheY-like"/>
    <property type="match status" value="1"/>
</dbReference>
<dbReference type="Pfam" id="PF00486">
    <property type="entry name" value="Trans_reg_C"/>
    <property type="match status" value="1"/>
</dbReference>
<dbReference type="Gene3D" id="3.40.50.2300">
    <property type="match status" value="1"/>
</dbReference>
<dbReference type="AlphaFoldDB" id="A0A2T4UEA1"/>
<dbReference type="GO" id="GO:0005829">
    <property type="term" value="C:cytosol"/>
    <property type="evidence" value="ECO:0007669"/>
    <property type="project" value="TreeGrafter"/>
</dbReference>
<evidence type="ECO:0000259" key="8">
    <source>
        <dbReference type="PROSITE" id="PS50110"/>
    </source>
</evidence>
<dbReference type="PANTHER" id="PTHR48111">
    <property type="entry name" value="REGULATOR OF RPOS"/>
    <property type="match status" value="1"/>
</dbReference>
<evidence type="ECO:0000256" key="3">
    <source>
        <dbReference type="ARBA" id="ARBA00023015"/>
    </source>
</evidence>
<gene>
    <name evidence="10" type="ORF">C7Y72_13980</name>
</gene>
<proteinExistence type="predicted"/>
<feature type="domain" description="OmpR/PhoB-type" evidence="9">
    <location>
        <begin position="136"/>
        <end position="235"/>
    </location>
</feature>
<feature type="modified residue" description="4-aspartylphosphate" evidence="6">
    <location>
        <position position="60"/>
    </location>
</feature>
<reference evidence="10 11" key="1">
    <citation type="submission" date="2018-03" db="EMBL/GenBank/DDBJ databases">
        <title>Aquarubrobacter algicola gen. nov., sp. nov., a novel actinobacterium isolated from shallow eutrophic lake during the end of cyanobacterial harmful algal blooms.</title>
        <authorList>
            <person name="Chun S.J."/>
        </authorList>
    </citation>
    <scope>NUCLEOTIDE SEQUENCE [LARGE SCALE GENOMIC DNA]</scope>
    <source>
        <strain evidence="10 11">Seoho-28</strain>
    </source>
</reference>
<dbReference type="FunFam" id="1.10.10.10:FF:000018">
    <property type="entry name" value="DNA-binding response regulator ResD"/>
    <property type="match status" value="1"/>
</dbReference>
<feature type="DNA-binding region" description="OmpR/PhoB-type" evidence="7">
    <location>
        <begin position="136"/>
        <end position="235"/>
    </location>
</feature>
<keyword evidence="3" id="KW-0805">Transcription regulation</keyword>
<dbReference type="EMBL" id="PYYB01000002">
    <property type="protein sequence ID" value="PTL56103.1"/>
    <property type="molecule type" value="Genomic_DNA"/>
</dbReference>
<dbReference type="InterPro" id="IPR036388">
    <property type="entry name" value="WH-like_DNA-bd_sf"/>
</dbReference>
<dbReference type="SMART" id="SM00862">
    <property type="entry name" value="Trans_reg_C"/>
    <property type="match status" value="1"/>
</dbReference>
<evidence type="ECO:0000256" key="6">
    <source>
        <dbReference type="PROSITE-ProRule" id="PRU00169"/>
    </source>
</evidence>
<comment type="caution">
    <text evidence="10">The sequence shown here is derived from an EMBL/GenBank/DDBJ whole genome shotgun (WGS) entry which is preliminary data.</text>
</comment>
<sequence>MSTTSEHSRGSVLVVDDEPTIGDVVSRYLQRAGYRTRLAADGLAAVDAAAREAPDLIVLDLMLPGIDGLEVMRRIREQHRRRTPIILLTAKGEESDRITGLRLGADDYVVKPFSPAELVARVDAVLRRLDITPEDEPAIELDGLTIDPVGRRVLAAGEEVALTQREFDLLLFLARHPGRAFTRNQLMDRVWQYSFYTDTSTVTVHIRRLRAKIEVDPEQPRWIETVWGVGYRFGTAA</sequence>
<dbReference type="InterPro" id="IPR011006">
    <property type="entry name" value="CheY-like_superfamily"/>
</dbReference>
<accession>A0A2T4UEA1</accession>
<evidence type="ECO:0000256" key="2">
    <source>
        <dbReference type="ARBA" id="ARBA00023012"/>
    </source>
</evidence>
<evidence type="ECO:0000256" key="1">
    <source>
        <dbReference type="ARBA" id="ARBA00022553"/>
    </source>
</evidence>
<dbReference type="Proteomes" id="UP000240739">
    <property type="component" value="Unassembled WGS sequence"/>
</dbReference>
<dbReference type="RefSeq" id="WP_107569822.1">
    <property type="nucleotide sequence ID" value="NZ_PYYB01000002.1"/>
</dbReference>
<dbReference type="GO" id="GO:0006355">
    <property type="term" value="P:regulation of DNA-templated transcription"/>
    <property type="evidence" value="ECO:0007669"/>
    <property type="project" value="InterPro"/>
</dbReference>
<dbReference type="InterPro" id="IPR039420">
    <property type="entry name" value="WalR-like"/>
</dbReference>
<dbReference type="PROSITE" id="PS51755">
    <property type="entry name" value="OMPR_PHOB"/>
    <property type="match status" value="1"/>
</dbReference>
<feature type="domain" description="Response regulatory" evidence="8">
    <location>
        <begin position="11"/>
        <end position="126"/>
    </location>
</feature>
<dbReference type="InterPro" id="IPR001867">
    <property type="entry name" value="OmpR/PhoB-type_DNA-bd"/>
</dbReference>
<evidence type="ECO:0000313" key="11">
    <source>
        <dbReference type="Proteomes" id="UP000240739"/>
    </source>
</evidence>
<dbReference type="FunFam" id="3.40.50.2300:FF:000001">
    <property type="entry name" value="DNA-binding response regulator PhoB"/>
    <property type="match status" value="1"/>
</dbReference>
<organism evidence="10 11">
    <name type="scientific">Paraconexibacter algicola</name>
    <dbReference type="NCBI Taxonomy" id="2133960"/>
    <lineage>
        <taxon>Bacteria</taxon>
        <taxon>Bacillati</taxon>
        <taxon>Actinomycetota</taxon>
        <taxon>Thermoleophilia</taxon>
        <taxon>Solirubrobacterales</taxon>
        <taxon>Paraconexibacteraceae</taxon>
        <taxon>Paraconexibacter</taxon>
    </lineage>
</organism>
<keyword evidence="2" id="KW-0902">Two-component regulatory system</keyword>
<name>A0A2T4UEA1_9ACTN</name>
<evidence type="ECO:0000256" key="7">
    <source>
        <dbReference type="PROSITE-ProRule" id="PRU01091"/>
    </source>
</evidence>
<keyword evidence="1 6" id="KW-0597">Phosphoprotein</keyword>
<dbReference type="Gene3D" id="6.10.250.690">
    <property type="match status" value="1"/>
</dbReference>